<protein>
    <submittedName>
        <fullName evidence="1">Uncharacterized protein</fullName>
    </submittedName>
</protein>
<evidence type="ECO:0000313" key="1">
    <source>
        <dbReference type="EMBL" id="KAJ8002498.1"/>
    </source>
</evidence>
<reference evidence="1" key="1">
    <citation type="submission" date="2021-05" db="EMBL/GenBank/DDBJ databases">
        <authorList>
            <person name="Pan Q."/>
            <person name="Jouanno E."/>
            <person name="Zahm M."/>
            <person name="Klopp C."/>
            <person name="Cabau C."/>
            <person name="Louis A."/>
            <person name="Berthelot C."/>
            <person name="Parey E."/>
            <person name="Roest Crollius H."/>
            <person name="Montfort J."/>
            <person name="Robinson-Rechavi M."/>
            <person name="Bouchez O."/>
            <person name="Lampietro C."/>
            <person name="Lopez Roques C."/>
            <person name="Donnadieu C."/>
            <person name="Postlethwait J."/>
            <person name="Bobe J."/>
            <person name="Dillon D."/>
            <person name="Chandos A."/>
            <person name="von Hippel F."/>
            <person name="Guiguen Y."/>
        </authorList>
    </citation>
    <scope>NUCLEOTIDE SEQUENCE</scope>
    <source>
        <strain evidence="1">YG-Jan2019</strain>
    </source>
</reference>
<dbReference type="EMBL" id="CM055740">
    <property type="protein sequence ID" value="KAJ8002498.1"/>
    <property type="molecule type" value="Genomic_DNA"/>
</dbReference>
<sequence length="178" mass="19453">MLHFYREPASPVRGLAFGEPSAVWRNVSCPALLNRHKDLSWMVAHEILPVRAVMHSRGMGRTPKCPQPGCDRDESVRHLLWEGPLERDGPPNQPVPASRGGLNITADALRGEPEAITTENTNKALAHPYQLQRRLVGLPKPTGGEARGDPYKGSSPRGRSNFEVVQRAARVAAMTLGG</sequence>
<keyword evidence="2" id="KW-1185">Reference proteome</keyword>
<comment type="caution">
    <text evidence="1">The sequence shown here is derived from an EMBL/GenBank/DDBJ whole genome shotgun (WGS) entry which is preliminary data.</text>
</comment>
<accession>A0ACC2GG79</accession>
<name>A0ACC2GG79_DALPE</name>
<gene>
    <name evidence="1" type="ORF">DPEC_G00159530</name>
</gene>
<evidence type="ECO:0000313" key="2">
    <source>
        <dbReference type="Proteomes" id="UP001157502"/>
    </source>
</evidence>
<proteinExistence type="predicted"/>
<organism evidence="1 2">
    <name type="scientific">Dallia pectoralis</name>
    <name type="common">Alaska blackfish</name>
    <dbReference type="NCBI Taxonomy" id="75939"/>
    <lineage>
        <taxon>Eukaryota</taxon>
        <taxon>Metazoa</taxon>
        <taxon>Chordata</taxon>
        <taxon>Craniata</taxon>
        <taxon>Vertebrata</taxon>
        <taxon>Euteleostomi</taxon>
        <taxon>Actinopterygii</taxon>
        <taxon>Neopterygii</taxon>
        <taxon>Teleostei</taxon>
        <taxon>Protacanthopterygii</taxon>
        <taxon>Esociformes</taxon>
        <taxon>Umbridae</taxon>
        <taxon>Dallia</taxon>
    </lineage>
</organism>
<dbReference type="Proteomes" id="UP001157502">
    <property type="component" value="Chromosome 13"/>
</dbReference>